<proteinExistence type="predicted"/>
<sequence>MNKVDNINTCFFKVLGKKIIKYERLRFILIAGNHGMIYP</sequence>
<gene>
    <name evidence="1" type="ORF">NCTC13098_03836</name>
</gene>
<dbReference type="Proteomes" id="UP000274346">
    <property type="component" value="Chromosome"/>
</dbReference>
<evidence type="ECO:0000313" key="1">
    <source>
        <dbReference type="EMBL" id="VDR27466.1"/>
    </source>
</evidence>
<name>A0A3P8M2K4_RAOTE</name>
<protein>
    <submittedName>
        <fullName evidence="1">Uncharacterized protein</fullName>
    </submittedName>
</protein>
<organism evidence="1 2">
    <name type="scientific">Raoultella terrigena</name>
    <name type="common">Klebsiella terrigena</name>
    <dbReference type="NCBI Taxonomy" id="577"/>
    <lineage>
        <taxon>Bacteria</taxon>
        <taxon>Pseudomonadati</taxon>
        <taxon>Pseudomonadota</taxon>
        <taxon>Gammaproteobacteria</taxon>
        <taxon>Enterobacterales</taxon>
        <taxon>Enterobacteriaceae</taxon>
        <taxon>Klebsiella/Raoultella group</taxon>
        <taxon>Raoultella</taxon>
    </lineage>
</organism>
<accession>A0A3P8M2K4</accession>
<dbReference type="AlphaFoldDB" id="A0A3P8M2K4"/>
<dbReference type="EMBL" id="LR131271">
    <property type="protein sequence ID" value="VDR27466.1"/>
    <property type="molecule type" value="Genomic_DNA"/>
</dbReference>
<evidence type="ECO:0000313" key="2">
    <source>
        <dbReference type="Proteomes" id="UP000274346"/>
    </source>
</evidence>
<dbReference type="KEGG" id="rtg:NCTC13098_03836"/>
<reference evidence="1 2" key="1">
    <citation type="submission" date="2018-12" db="EMBL/GenBank/DDBJ databases">
        <authorList>
            <consortium name="Pathogen Informatics"/>
        </authorList>
    </citation>
    <scope>NUCLEOTIDE SEQUENCE [LARGE SCALE GENOMIC DNA]</scope>
    <source>
        <strain evidence="1 2">NCTC13098</strain>
    </source>
</reference>